<gene>
    <name evidence="2" type="ORF">IM811_004192</name>
</gene>
<sequence length="105" mass="12559">MMFALQFFWVIDLNKLDVLMAMRVDGAPNGHSTTKPAAFHPTAFACSITRNRCTQRWGPGQFRRRDSVHLHSLSHREWYDIMIRLSRWNNTHTSTWRKERFFHLI</sequence>
<protein>
    <recommendedName>
        <fullName evidence="4">Secreted protein</fullName>
    </recommendedName>
</protein>
<proteinExistence type="predicted"/>
<dbReference type="Proteomes" id="UP000616885">
    <property type="component" value="Unassembled WGS sequence"/>
</dbReference>
<evidence type="ECO:0000313" key="2">
    <source>
        <dbReference type="EMBL" id="KAF9745891.1"/>
    </source>
</evidence>
<comment type="caution">
    <text evidence="2">The sequence shown here is derived from an EMBL/GenBank/DDBJ whole genome shotgun (WGS) entry which is preliminary data.</text>
</comment>
<evidence type="ECO:0000313" key="3">
    <source>
        <dbReference type="Proteomes" id="UP000616885"/>
    </source>
</evidence>
<dbReference type="AlphaFoldDB" id="A0A8H7K8J2"/>
<evidence type="ECO:0008006" key="4">
    <source>
        <dbReference type="Google" id="ProtNLM"/>
    </source>
</evidence>
<accession>A0A8H7K8J2</accession>
<reference evidence="2" key="1">
    <citation type="submission" date="2020-10" db="EMBL/GenBank/DDBJ databases">
        <title>High-Quality Genome Resource of Clonostachys rosea strain S41 by Oxford Nanopore Long-Read Sequencing.</title>
        <authorList>
            <person name="Wang H."/>
        </authorList>
    </citation>
    <scope>NUCLEOTIDE SEQUENCE</scope>
    <source>
        <strain evidence="2">S41</strain>
    </source>
</reference>
<organism evidence="2 3">
    <name type="scientific">Bionectria ochroleuca</name>
    <name type="common">Gliocladium roseum</name>
    <dbReference type="NCBI Taxonomy" id="29856"/>
    <lineage>
        <taxon>Eukaryota</taxon>
        <taxon>Fungi</taxon>
        <taxon>Dikarya</taxon>
        <taxon>Ascomycota</taxon>
        <taxon>Pezizomycotina</taxon>
        <taxon>Sordariomycetes</taxon>
        <taxon>Hypocreomycetidae</taxon>
        <taxon>Hypocreales</taxon>
        <taxon>Bionectriaceae</taxon>
        <taxon>Clonostachys</taxon>
    </lineage>
</organism>
<feature type="signal peptide" evidence="1">
    <location>
        <begin position="1"/>
        <end position="21"/>
    </location>
</feature>
<evidence type="ECO:0000256" key="1">
    <source>
        <dbReference type="SAM" id="SignalP"/>
    </source>
</evidence>
<feature type="chain" id="PRO_5034187232" description="Secreted protein" evidence="1">
    <location>
        <begin position="22"/>
        <end position="105"/>
    </location>
</feature>
<keyword evidence="1" id="KW-0732">Signal</keyword>
<name>A0A8H7K8J2_BIOOC</name>
<dbReference type="EMBL" id="JADCTT010000012">
    <property type="protein sequence ID" value="KAF9745891.1"/>
    <property type="molecule type" value="Genomic_DNA"/>
</dbReference>